<name>A0A0T5X960_9BACT</name>
<dbReference type="STRING" id="592015.HMPREF1705_04179"/>
<dbReference type="AlphaFoldDB" id="A0A0T5X960"/>
<comment type="pathway">
    <text evidence="3">Amino-acid biosynthesis; L-leucine biosynthesis; L-leucine from 3-methyl-2-oxobutanoate: step 2/4.</text>
</comment>
<evidence type="ECO:0000256" key="3">
    <source>
        <dbReference type="HAMAP-Rule" id="MF_01032"/>
    </source>
</evidence>
<dbReference type="SUPFAM" id="SSF52016">
    <property type="entry name" value="LeuD/IlvD-like"/>
    <property type="match status" value="1"/>
</dbReference>
<gene>
    <name evidence="3" type="primary">leuD</name>
    <name evidence="5" type="ORF">HMPREF1705_04179</name>
</gene>
<comment type="similarity">
    <text evidence="1 3">Belongs to the LeuD family. LeuD type 2 subfamily.</text>
</comment>
<sequence>MLIRGKALKYGDHVDTDVIIPGVYLSITDPRELAKHCMEGVDPDFPKKVKKGDILVAGINFGCGSSREHAPIALKECGVGAVVAKTFAAIFYRNAINIGLPLVECSDAVDEIDENDEIEIDMELGELKNITKGKRYKITPLPESIKNILDLGGLIEYVKSVKGSE</sequence>
<dbReference type="InterPro" id="IPR033940">
    <property type="entry name" value="IPMI_Swivel"/>
</dbReference>
<keyword evidence="3" id="KW-0100">Branched-chain amino acid biosynthesis</keyword>
<dbReference type="eggNOG" id="COG0066">
    <property type="taxonomic scope" value="Bacteria"/>
</dbReference>
<reference evidence="6" key="1">
    <citation type="submission" date="2012-09" db="EMBL/GenBank/DDBJ databases">
        <authorList>
            <person name="Weinstock G."/>
            <person name="Sodergren E."/>
            <person name="Clifton S."/>
            <person name="Fulton L."/>
            <person name="Fulton B."/>
            <person name="Courtney L."/>
            <person name="Fronick C."/>
            <person name="Harrison M."/>
            <person name="Strong C."/>
            <person name="Farmer C."/>
            <person name="Delehaunty K."/>
            <person name="Markovic C."/>
            <person name="Hall O."/>
            <person name="Minx P."/>
            <person name="Tomlinson C."/>
            <person name="Mitreva M."/>
            <person name="Nelson J."/>
            <person name="Hou S."/>
            <person name="Wollam A."/>
            <person name="Pepin K.H."/>
            <person name="Johnson M."/>
            <person name="Bhonagiri V."/>
            <person name="Nash W.E."/>
            <person name="Suruliraj S."/>
            <person name="Warren W."/>
            <person name="Chinwalla A."/>
            <person name="Mardis E.R."/>
            <person name="Wilson R.K."/>
        </authorList>
    </citation>
    <scope>NUCLEOTIDE SEQUENCE [LARGE SCALE GENOMIC DNA]</scope>
    <source>
        <strain evidence="6">OS1</strain>
    </source>
</reference>
<protein>
    <recommendedName>
        <fullName evidence="3">3-isopropylmalate dehydratase small subunit</fullName>
        <ecNumber evidence="3">4.2.1.33</ecNumber>
    </recommendedName>
    <alternativeName>
        <fullName evidence="3">Alpha-IPM isomerase</fullName>
        <shortName evidence="3">IPMI</shortName>
    </alternativeName>
    <alternativeName>
        <fullName evidence="3">Isopropylmalate isomerase</fullName>
    </alternativeName>
</protein>
<dbReference type="EMBL" id="ACJX03000001">
    <property type="protein sequence ID" value="KRT34927.1"/>
    <property type="molecule type" value="Genomic_DNA"/>
</dbReference>
<evidence type="ECO:0000259" key="4">
    <source>
        <dbReference type="Pfam" id="PF00694"/>
    </source>
</evidence>
<comment type="caution">
    <text evidence="5">The sequence shown here is derived from an EMBL/GenBank/DDBJ whole genome shotgun (WGS) entry which is preliminary data.</text>
</comment>
<dbReference type="RefSeq" id="WP_057940664.1">
    <property type="nucleotide sequence ID" value="NZ_ACJX03000001.1"/>
</dbReference>
<dbReference type="InterPro" id="IPR050075">
    <property type="entry name" value="LeuD"/>
</dbReference>
<dbReference type="PANTHER" id="PTHR43345:SF2">
    <property type="entry name" value="3-ISOPROPYLMALATE DEHYDRATASE SMALL SUBUNIT 1"/>
    <property type="match status" value="1"/>
</dbReference>
<keyword evidence="3" id="KW-0432">Leucine biosynthesis</keyword>
<dbReference type="InterPro" id="IPR015928">
    <property type="entry name" value="Aconitase/3IPM_dehydase_swvl"/>
</dbReference>
<proteinExistence type="inferred from homology"/>
<dbReference type="EC" id="4.2.1.33" evidence="3"/>
<comment type="catalytic activity">
    <reaction evidence="3">
        <text>(2R,3S)-3-isopropylmalate = (2S)-2-isopropylmalate</text>
        <dbReference type="Rhea" id="RHEA:32287"/>
        <dbReference type="ChEBI" id="CHEBI:1178"/>
        <dbReference type="ChEBI" id="CHEBI:35121"/>
        <dbReference type="EC" id="4.2.1.33"/>
    </reaction>
</comment>
<dbReference type="Gene3D" id="3.20.19.10">
    <property type="entry name" value="Aconitase, domain 4"/>
    <property type="match status" value="1"/>
</dbReference>
<dbReference type="InterPro" id="IPR000573">
    <property type="entry name" value="AconitaseA/IPMdHydase_ssu_swvl"/>
</dbReference>
<keyword evidence="6" id="KW-1185">Reference proteome</keyword>
<evidence type="ECO:0000256" key="2">
    <source>
        <dbReference type="ARBA" id="ARBA00023239"/>
    </source>
</evidence>
<keyword evidence="3" id="KW-0028">Amino-acid biosynthesis</keyword>
<dbReference type="UniPathway" id="UPA00048">
    <property type="reaction ID" value="UER00071"/>
</dbReference>
<evidence type="ECO:0000313" key="6">
    <source>
        <dbReference type="Proteomes" id="UP000005273"/>
    </source>
</evidence>
<dbReference type="Proteomes" id="UP000005273">
    <property type="component" value="Unassembled WGS sequence"/>
</dbReference>
<dbReference type="FunFam" id="3.20.19.10:FF:000007">
    <property type="entry name" value="Isopropylmalate/citramalate isomerase small subunit"/>
    <property type="match status" value="1"/>
</dbReference>
<dbReference type="GO" id="GO:0016853">
    <property type="term" value="F:isomerase activity"/>
    <property type="evidence" value="ECO:0007669"/>
    <property type="project" value="UniProtKB-KW"/>
</dbReference>
<feature type="domain" description="Aconitase A/isopropylmalate dehydratase small subunit swivel" evidence="4">
    <location>
        <begin position="39"/>
        <end position="100"/>
    </location>
</feature>
<accession>A0A0T5X960</accession>
<evidence type="ECO:0000256" key="1">
    <source>
        <dbReference type="ARBA" id="ARBA00009869"/>
    </source>
</evidence>
<comment type="subunit">
    <text evidence="3">Heterodimer of LeuC and LeuD.</text>
</comment>
<dbReference type="HAMAP" id="MF_01032">
    <property type="entry name" value="LeuD_type2"/>
    <property type="match status" value="1"/>
</dbReference>
<organism evidence="5 6">
    <name type="scientific">Acetomicrobium hydrogeniformans ATCC BAA-1850</name>
    <dbReference type="NCBI Taxonomy" id="592015"/>
    <lineage>
        <taxon>Bacteria</taxon>
        <taxon>Thermotogati</taxon>
        <taxon>Synergistota</taxon>
        <taxon>Synergistia</taxon>
        <taxon>Synergistales</taxon>
        <taxon>Acetomicrobiaceae</taxon>
        <taxon>Acetomicrobium</taxon>
    </lineage>
</organism>
<keyword evidence="2 3" id="KW-0456">Lyase</keyword>
<dbReference type="CDD" id="cd01577">
    <property type="entry name" value="IPMI_Swivel"/>
    <property type="match status" value="1"/>
</dbReference>
<evidence type="ECO:0000313" key="5">
    <source>
        <dbReference type="EMBL" id="KRT34927.1"/>
    </source>
</evidence>
<comment type="function">
    <text evidence="3">Catalyzes the isomerization between 2-isopropylmalate and 3-isopropylmalate, via the formation of 2-isopropylmaleate.</text>
</comment>
<dbReference type="InterPro" id="IPR011827">
    <property type="entry name" value="LeuD_type2/HacB/DmdB"/>
</dbReference>
<dbReference type="GO" id="GO:0003861">
    <property type="term" value="F:3-isopropylmalate dehydratase activity"/>
    <property type="evidence" value="ECO:0007669"/>
    <property type="project" value="UniProtKB-UniRule"/>
</dbReference>
<dbReference type="Pfam" id="PF00694">
    <property type="entry name" value="Aconitase_C"/>
    <property type="match status" value="1"/>
</dbReference>
<dbReference type="NCBIfam" id="TIGR02087">
    <property type="entry name" value="LEUD_arch"/>
    <property type="match status" value="1"/>
</dbReference>
<dbReference type="OrthoDB" id="9777465at2"/>
<dbReference type="GO" id="GO:0009098">
    <property type="term" value="P:L-leucine biosynthetic process"/>
    <property type="evidence" value="ECO:0007669"/>
    <property type="project" value="UniProtKB-UniRule"/>
</dbReference>
<keyword evidence="5" id="KW-0413">Isomerase</keyword>
<dbReference type="PANTHER" id="PTHR43345">
    <property type="entry name" value="3-ISOPROPYLMALATE DEHYDRATASE SMALL SUBUNIT 2-RELATED-RELATED"/>
    <property type="match status" value="1"/>
</dbReference>